<sequence>MIPKPYAAFFKSLDPLIALWGASLFLLSPSTVTSSYLPPQTLDASTTHPASFSSPREQAYSLPLHGQIAGHLLSNALMSIFLLRSTDSLRIWRTYQLGLLIIDVFLLYGTFSSYAVQGRLSPTSWRVEDWGSVGITGGVGLARLSFLLGLGFPKTKSA</sequence>
<protein>
    <recommendedName>
        <fullName evidence="2">DUF7704 domain-containing protein</fullName>
    </recommendedName>
</protein>
<feature type="transmembrane region" description="Helical" evidence="1">
    <location>
        <begin position="95"/>
        <end position="115"/>
    </location>
</feature>
<proteinExistence type="predicted"/>
<dbReference type="PANTHER" id="PTHR37019:SF1">
    <property type="entry name" value="EXPERA DOMAIN-CONTAINING PROTEIN"/>
    <property type="match status" value="1"/>
</dbReference>
<evidence type="ECO:0000313" key="4">
    <source>
        <dbReference type="Proteomes" id="UP000639643"/>
    </source>
</evidence>
<feature type="domain" description="DUF7704" evidence="2">
    <location>
        <begin position="2"/>
        <end position="150"/>
    </location>
</feature>
<dbReference type="AlphaFoldDB" id="A0A8H6KG68"/>
<comment type="caution">
    <text evidence="3">The sequence shown here is derived from an EMBL/GenBank/DDBJ whole genome shotgun (WGS) entry which is preliminary data.</text>
</comment>
<dbReference type="Proteomes" id="UP000639643">
    <property type="component" value="Unassembled WGS sequence"/>
</dbReference>
<reference evidence="3" key="1">
    <citation type="journal article" date="2020" name="Phytopathology">
        <title>Genome Sequence Resources of Colletotrichum truncatum, C. plurivorum, C. musicola, and C. sojae: Four Species Pathogenic to Soybean (Glycine max).</title>
        <authorList>
            <person name="Rogerio F."/>
            <person name="Boufleur T.R."/>
            <person name="Ciampi-Guillardi M."/>
            <person name="Sukno S.A."/>
            <person name="Thon M.R."/>
            <person name="Massola Junior N.S."/>
            <person name="Baroncelli R."/>
        </authorList>
    </citation>
    <scope>NUCLEOTIDE SEQUENCE</scope>
    <source>
        <strain evidence="3">LFN0074</strain>
    </source>
</reference>
<feature type="transmembrane region" description="Helical" evidence="1">
    <location>
        <begin position="130"/>
        <end position="152"/>
    </location>
</feature>
<dbReference type="Pfam" id="PF24803">
    <property type="entry name" value="DUF7704"/>
    <property type="match status" value="1"/>
</dbReference>
<keyword evidence="1" id="KW-0812">Transmembrane</keyword>
<organism evidence="3 4">
    <name type="scientific">Colletotrichum musicola</name>
    <dbReference type="NCBI Taxonomy" id="2175873"/>
    <lineage>
        <taxon>Eukaryota</taxon>
        <taxon>Fungi</taxon>
        <taxon>Dikarya</taxon>
        <taxon>Ascomycota</taxon>
        <taxon>Pezizomycotina</taxon>
        <taxon>Sordariomycetes</taxon>
        <taxon>Hypocreomycetidae</taxon>
        <taxon>Glomerellales</taxon>
        <taxon>Glomerellaceae</taxon>
        <taxon>Colletotrichum</taxon>
        <taxon>Colletotrichum orchidearum species complex</taxon>
    </lineage>
</organism>
<keyword evidence="4" id="KW-1185">Reference proteome</keyword>
<name>A0A8H6KG68_9PEZI</name>
<gene>
    <name evidence="3" type="ORF">CMUS01_07718</name>
</gene>
<dbReference type="OrthoDB" id="3587182at2759"/>
<evidence type="ECO:0000256" key="1">
    <source>
        <dbReference type="SAM" id="Phobius"/>
    </source>
</evidence>
<evidence type="ECO:0000313" key="3">
    <source>
        <dbReference type="EMBL" id="KAF6830481.1"/>
    </source>
</evidence>
<keyword evidence="1" id="KW-0472">Membrane</keyword>
<evidence type="ECO:0000259" key="2">
    <source>
        <dbReference type="Pfam" id="PF24803"/>
    </source>
</evidence>
<dbReference type="EMBL" id="WIGM01000283">
    <property type="protein sequence ID" value="KAF6830481.1"/>
    <property type="molecule type" value="Genomic_DNA"/>
</dbReference>
<accession>A0A8H6KG68</accession>
<keyword evidence="1" id="KW-1133">Transmembrane helix</keyword>
<dbReference type="InterPro" id="IPR056121">
    <property type="entry name" value="DUF7704"/>
</dbReference>
<dbReference type="PANTHER" id="PTHR37019">
    <property type="entry name" value="CHROMOSOME 1, WHOLE GENOME SHOTGUN SEQUENCE"/>
    <property type="match status" value="1"/>
</dbReference>